<dbReference type="AlphaFoldDB" id="M1PQB5"/>
<dbReference type="InterPro" id="IPR036390">
    <property type="entry name" value="WH_DNA-bd_sf"/>
</dbReference>
<protein>
    <submittedName>
        <fullName evidence="1">Uncharacterized protein</fullName>
    </submittedName>
</protein>
<dbReference type="Gene3D" id="1.10.10.10">
    <property type="entry name" value="Winged helix-like DNA-binding domain superfamily/Winged helix DNA-binding domain"/>
    <property type="match status" value="1"/>
</dbReference>
<sequence>MNNIKTKELILMYLQGYDKSEEEVSYYITKKGIVDELNAHKDDINTCLNNLSDEGLIEKYIRPVSGHSNKKNVYFLTKKGKSKEENIWNRIKDQEVLLKTKESNFKIKLNKLDKYIGGRNPIIEGIKRLEDDGSIDMKNISKPTDFFVGRKNELNYLKKRIKKSKR</sequence>
<accession>M1PQB5</accession>
<dbReference type="SUPFAM" id="SSF46785">
    <property type="entry name" value="Winged helix' DNA-binding domain"/>
    <property type="match status" value="1"/>
</dbReference>
<name>M1PQB5_9ZZZZ</name>
<evidence type="ECO:0000313" key="1">
    <source>
        <dbReference type="EMBL" id="AGF93355.1"/>
    </source>
</evidence>
<dbReference type="EMBL" id="JX684089">
    <property type="protein sequence ID" value="AGF93355.1"/>
    <property type="molecule type" value="Genomic_DNA"/>
</dbReference>
<gene>
    <name evidence="1" type="ORF">FLSS-23_0020</name>
</gene>
<reference evidence="1" key="1">
    <citation type="journal article" date="2013" name="Syst. Appl. Microbiol.">
        <title>New insights into the archaeal diversity of a hypersaline microbial mat obtained by a metagenomic approach.</title>
        <authorList>
            <person name="Lopez-Lopez A."/>
            <person name="Richter M."/>
            <person name="Pena A."/>
            <person name="Tamames J."/>
            <person name="Rossello-Mora R."/>
        </authorList>
    </citation>
    <scope>NUCLEOTIDE SEQUENCE</scope>
</reference>
<proteinExistence type="predicted"/>
<organism evidence="1">
    <name type="scientific">uncultured organism</name>
    <dbReference type="NCBI Taxonomy" id="155900"/>
    <lineage>
        <taxon>unclassified sequences</taxon>
        <taxon>environmental samples</taxon>
    </lineage>
</organism>
<dbReference type="InterPro" id="IPR036388">
    <property type="entry name" value="WH-like_DNA-bd_sf"/>
</dbReference>